<dbReference type="InterPro" id="IPR015946">
    <property type="entry name" value="KH_dom-like_a/b"/>
</dbReference>
<feature type="domain" description="GTPase Der C-terminal KH-domain-like" evidence="9">
    <location>
        <begin position="387"/>
        <end position="470"/>
    </location>
</feature>
<dbReference type="InterPro" id="IPR006073">
    <property type="entry name" value="GTP-bd"/>
</dbReference>
<dbReference type="PANTHER" id="PTHR43834:SF6">
    <property type="entry name" value="GTPASE DER"/>
    <property type="match status" value="1"/>
</dbReference>
<dbReference type="CDD" id="cd01894">
    <property type="entry name" value="EngA1"/>
    <property type="match status" value="1"/>
</dbReference>
<dbReference type="PANTHER" id="PTHR43834">
    <property type="entry name" value="GTPASE DER"/>
    <property type="match status" value="1"/>
</dbReference>
<organism evidence="11">
    <name type="scientific">Volvox carteri f. nagariensis</name>
    <dbReference type="NCBI Taxonomy" id="3068"/>
    <lineage>
        <taxon>Eukaryota</taxon>
        <taxon>Viridiplantae</taxon>
        <taxon>Chlorophyta</taxon>
        <taxon>core chlorophytes</taxon>
        <taxon>Chlorophyceae</taxon>
        <taxon>CS clade</taxon>
        <taxon>Chlamydomonadales</taxon>
        <taxon>Volvocaceae</taxon>
        <taxon>Volvox</taxon>
    </lineage>
</organism>
<dbReference type="PIRSF" id="PIRSF006485">
    <property type="entry name" value="GTP-binding_EngA"/>
    <property type="match status" value="1"/>
</dbReference>
<evidence type="ECO:0000256" key="7">
    <source>
        <dbReference type="RuleBase" id="RU004481"/>
    </source>
</evidence>
<evidence type="ECO:0000313" key="10">
    <source>
        <dbReference type="EMBL" id="EFJ52006.1"/>
    </source>
</evidence>
<keyword evidence="6 7" id="KW-0342">GTP-binding</keyword>
<dbReference type="InterPro" id="IPR016484">
    <property type="entry name" value="GTPase_Der"/>
</dbReference>
<evidence type="ECO:0000313" key="11">
    <source>
        <dbReference type="Proteomes" id="UP000001058"/>
    </source>
</evidence>
<dbReference type="GeneID" id="9618192"/>
<dbReference type="STRING" id="3068.D8TK63"/>
<proteinExistence type="inferred from homology"/>
<accession>D8TK63</accession>
<evidence type="ECO:0000256" key="2">
    <source>
        <dbReference type="ARBA" id="ARBA00020953"/>
    </source>
</evidence>
<evidence type="ECO:0000259" key="8">
    <source>
        <dbReference type="Pfam" id="PF01926"/>
    </source>
</evidence>
<evidence type="ECO:0000256" key="6">
    <source>
        <dbReference type="ARBA" id="ARBA00023134"/>
    </source>
</evidence>
<dbReference type="Pfam" id="PF01926">
    <property type="entry name" value="MMR_HSR1"/>
    <property type="match status" value="2"/>
</dbReference>
<keyword evidence="4 7" id="KW-0677">Repeat</keyword>
<dbReference type="Gene3D" id="3.40.50.300">
    <property type="entry name" value="P-loop containing nucleotide triphosphate hydrolases"/>
    <property type="match status" value="2"/>
</dbReference>
<evidence type="ECO:0000256" key="5">
    <source>
        <dbReference type="ARBA" id="ARBA00022741"/>
    </source>
</evidence>
<feature type="domain" description="G" evidence="8">
    <location>
        <begin position="201"/>
        <end position="325"/>
    </location>
</feature>
<dbReference type="InterPro" id="IPR032859">
    <property type="entry name" value="KH_dom-like"/>
</dbReference>
<dbReference type="InterPro" id="IPR005225">
    <property type="entry name" value="Small_GTP-bd"/>
</dbReference>
<dbReference type="NCBIfam" id="TIGR00231">
    <property type="entry name" value="small_GTP"/>
    <property type="match status" value="2"/>
</dbReference>
<dbReference type="NCBIfam" id="TIGR03594">
    <property type="entry name" value="GTPase_EngA"/>
    <property type="match status" value="1"/>
</dbReference>
<dbReference type="OrthoDB" id="8954335at2759"/>
<evidence type="ECO:0000256" key="4">
    <source>
        <dbReference type="ARBA" id="ARBA00022737"/>
    </source>
</evidence>
<dbReference type="InterPro" id="IPR027417">
    <property type="entry name" value="P-loop_NTPase"/>
</dbReference>
<dbReference type="Pfam" id="PF14714">
    <property type="entry name" value="KH_dom-like"/>
    <property type="match status" value="1"/>
</dbReference>
<dbReference type="eggNOG" id="KOG1191">
    <property type="taxonomic scope" value="Eukaryota"/>
</dbReference>
<comment type="function">
    <text evidence="7">GTPase that plays an essential role in the late steps of ribosome biogenesis.</text>
</comment>
<dbReference type="Proteomes" id="UP000001058">
    <property type="component" value="Unassembled WGS sequence"/>
</dbReference>
<keyword evidence="3" id="KW-0690">Ribosome biogenesis</keyword>
<feature type="non-terminal residue" evidence="10">
    <location>
        <position position="1"/>
    </location>
</feature>
<sequence length="480" mass="51814">LVGRPNVGKSALFNRLLRRRVALVYDTPNSHVTRDYQEGRAQLGDLVFRAADTSGLEPRGGSWRGSINARATSITTALLRQCHLTLLVLDAKDGVLPADEEVAQWLLRHVPRDQVLVVANKAEGARARDEMPQTVYDCYRLGFGEPVAVSAATGEGLADLYTALQPHIDEVSEQLAAAAAAAAADRPSSSSAPGRGGVLKLGIMGLPNAGKSTLLNRLLGEERALTGPEPGLTRDAVRAMWMYGNQPVELIDTAGWIGVGRTARWAVAALSRQCTLRSLAQVHVAVLVVDVERALRSNRVLARRELSLASHVIREGKALVLVANKMDVLSPQDRTLYGKVRNPYGISRACPALPISLPVVEVSARDGTGLDEIMPVVSKAYEAWNKRIGTARLNNFMAKLTARMAGGGGTEANLRRIRYVTQIKARPPTFVAFLRGTASQPVSGDFSAFLAHQIREVLGFPGVPLRIWFRCAAACLAGFR</sequence>
<dbReference type="Gene3D" id="3.30.300.20">
    <property type="match status" value="1"/>
</dbReference>
<dbReference type="InParanoid" id="D8TK63"/>
<name>D8TK63_VOLCA</name>
<keyword evidence="5 7" id="KW-0547">Nucleotide-binding</keyword>
<protein>
    <recommendedName>
        <fullName evidence="2 7">GTPase Der</fullName>
    </recommendedName>
</protein>
<evidence type="ECO:0000256" key="1">
    <source>
        <dbReference type="ARBA" id="ARBA00008279"/>
    </source>
</evidence>
<dbReference type="FunCoup" id="D8TK63">
    <property type="interactions" value="261"/>
</dbReference>
<keyword evidence="11" id="KW-1185">Reference proteome</keyword>
<dbReference type="EMBL" id="GL378325">
    <property type="protein sequence ID" value="EFJ52006.1"/>
    <property type="molecule type" value="Genomic_DNA"/>
</dbReference>
<dbReference type="SUPFAM" id="SSF52540">
    <property type="entry name" value="P-loop containing nucleoside triphosphate hydrolases"/>
    <property type="match status" value="2"/>
</dbReference>
<dbReference type="GO" id="GO:0005525">
    <property type="term" value="F:GTP binding"/>
    <property type="evidence" value="ECO:0007669"/>
    <property type="project" value="UniProtKB-KW"/>
</dbReference>
<reference evidence="10 11" key="1">
    <citation type="journal article" date="2010" name="Science">
        <title>Genomic analysis of organismal complexity in the multicellular green alga Volvox carteri.</title>
        <authorList>
            <person name="Prochnik S.E."/>
            <person name="Umen J."/>
            <person name="Nedelcu A.M."/>
            <person name="Hallmann A."/>
            <person name="Miller S.M."/>
            <person name="Nishii I."/>
            <person name="Ferris P."/>
            <person name="Kuo A."/>
            <person name="Mitros T."/>
            <person name="Fritz-Laylin L.K."/>
            <person name="Hellsten U."/>
            <person name="Chapman J."/>
            <person name="Simakov O."/>
            <person name="Rensing S.A."/>
            <person name="Terry A."/>
            <person name="Pangilinan J."/>
            <person name="Kapitonov V."/>
            <person name="Jurka J."/>
            <person name="Salamov A."/>
            <person name="Shapiro H."/>
            <person name="Schmutz J."/>
            <person name="Grimwood J."/>
            <person name="Lindquist E."/>
            <person name="Lucas S."/>
            <person name="Grigoriev I.V."/>
            <person name="Schmitt R."/>
            <person name="Kirk D."/>
            <person name="Rokhsar D.S."/>
        </authorList>
    </citation>
    <scope>NUCLEOTIDE SEQUENCE [LARGE SCALE GENOMIC DNA]</scope>
    <source>
        <strain evidence="11">f. Nagariensis / Eve</strain>
    </source>
</reference>
<dbReference type="AlphaFoldDB" id="D8TK63"/>
<evidence type="ECO:0000256" key="3">
    <source>
        <dbReference type="ARBA" id="ARBA00022517"/>
    </source>
</evidence>
<gene>
    <name evidence="10" type="ORF">VOLCADRAFT_56252</name>
</gene>
<feature type="domain" description="G" evidence="8">
    <location>
        <begin position="1"/>
        <end position="121"/>
    </location>
</feature>
<dbReference type="KEGG" id="vcn:VOLCADRAFT_56252"/>
<comment type="similarity">
    <text evidence="1 7">Belongs to the TRAFAC class TrmE-Era-EngA-EngB-Septin-like GTPase superfamily. EngA (Der) GTPase family.</text>
</comment>
<dbReference type="GO" id="GO:0042254">
    <property type="term" value="P:ribosome biogenesis"/>
    <property type="evidence" value="ECO:0007669"/>
    <property type="project" value="UniProtKB-KW"/>
</dbReference>
<dbReference type="PRINTS" id="PR00449">
    <property type="entry name" value="RASTRNSFRMNG"/>
</dbReference>
<dbReference type="RefSeq" id="XP_002946780.1">
    <property type="nucleotide sequence ID" value="XM_002946734.1"/>
</dbReference>
<evidence type="ECO:0000259" key="9">
    <source>
        <dbReference type="Pfam" id="PF14714"/>
    </source>
</evidence>